<evidence type="ECO:0000313" key="2">
    <source>
        <dbReference type="Proteomes" id="UP001307889"/>
    </source>
</evidence>
<proteinExistence type="predicted"/>
<organism evidence="1 2">
    <name type="scientific">Nesidiocoris tenuis</name>
    <dbReference type="NCBI Taxonomy" id="355587"/>
    <lineage>
        <taxon>Eukaryota</taxon>
        <taxon>Metazoa</taxon>
        <taxon>Ecdysozoa</taxon>
        <taxon>Arthropoda</taxon>
        <taxon>Hexapoda</taxon>
        <taxon>Insecta</taxon>
        <taxon>Pterygota</taxon>
        <taxon>Neoptera</taxon>
        <taxon>Paraneoptera</taxon>
        <taxon>Hemiptera</taxon>
        <taxon>Heteroptera</taxon>
        <taxon>Panheteroptera</taxon>
        <taxon>Cimicomorpha</taxon>
        <taxon>Miridae</taxon>
        <taxon>Dicyphina</taxon>
        <taxon>Nesidiocoris</taxon>
    </lineage>
</organism>
<protein>
    <submittedName>
        <fullName evidence="1">Uncharacterized protein</fullName>
    </submittedName>
</protein>
<dbReference type="EMBL" id="AP028909">
    <property type="protein sequence ID" value="BES88653.1"/>
    <property type="molecule type" value="Genomic_DNA"/>
</dbReference>
<gene>
    <name evidence="1" type="ORF">NTJ_01461</name>
</gene>
<dbReference type="Proteomes" id="UP001307889">
    <property type="component" value="Chromosome 1"/>
</dbReference>
<evidence type="ECO:0000313" key="1">
    <source>
        <dbReference type="EMBL" id="BES88653.1"/>
    </source>
</evidence>
<name>A0ABN7A9J0_9HEMI</name>
<sequence>MSFQGGQYAYSELGISLWKTDYNRPAVQVDTNNRTLHQLQMKNGGLGTIFIYRLLMILSNCYCFEIGSNKM</sequence>
<accession>A0ABN7A9J0</accession>
<reference evidence="1 2" key="1">
    <citation type="submission" date="2023-09" db="EMBL/GenBank/DDBJ databases">
        <title>Nesidiocoris tenuis whole genome shotgun sequence.</title>
        <authorList>
            <person name="Shibata T."/>
            <person name="Shimoda M."/>
            <person name="Kobayashi T."/>
            <person name="Uehara T."/>
        </authorList>
    </citation>
    <scope>NUCLEOTIDE SEQUENCE [LARGE SCALE GENOMIC DNA]</scope>
    <source>
        <strain evidence="1 2">Japan</strain>
    </source>
</reference>
<keyword evidence="2" id="KW-1185">Reference proteome</keyword>